<evidence type="ECO:0000256" key="2">
    <source>
        <dbReference type="SAM" id="Phobius"/>
    </source>
</evidence>
<proteinExistence type="predicted"/>
<dbReference type="EMBL" id="JH972457">
    <property type="protein sequence ID" value="EKM73568.1"/>
    <property type="molecule type" value="Genomic_DNA"/>
</dbReference>
<reference evidence="4" key="1">
    <citation type="journal article" date="2012" name="Proc. Natl. Acad. Sci. U.S.A.">
        <title>Genome sequence of the button mushroom Agaricus bisporus reveals mechanisms governing adaptation to a humic-rich ecological niche.</title>
        <authorList>
            <person name="Morin E."/>
            <person name="Kohler A."/>
            <person name="Baker A.R."/>
            <person name="Foulongne-Oriol M."/>
            <person name="Lombard V."/>
            <person name="Nagy L.G."/>
            <person name="Ohm R.A."/>
            <person name="Patyshakuliyeva A."/>
            <person name="Brun A."/>
            <person name="Aerts A.L."/>
            <person name="Bailey A.M."/>
            <person name="Billette C."/>
            <person name="Coutinho P.M."/>
            <person name="Deakin G."/>
            <person name="Doddapaneni H."/>
            <person name="Floudas D."/>
            <person name="Grimwood J."/>
            <person name="Hilden K."/>
            <person name="Kuees U."/>
            <person name="LaButti K.M."/>
            <person name="Lapidus A."/>
            <person name="Lindquist E.A."/>
            <person name="Lucas S.M."/>
            <person name="Murat C."/>
            <person name="Riley R.W."/>
            <person name="Salamov A.A."/>
            <person name="Schmutz J."/>
            <person name="Subramanian V."/>
            <person name="Woesten H.A.B."/>
            <person name="Xu J."/>
            <person name="Eastwood D.C."/>
            <person name="Foster G.D."/>
            <person name="Sonnenberg A.S."/>
            <person name="Cullen D."/>
            <person name="de Vries R.P."/>
            <person name="Lundell T."/>
            <person name="Hibbett D.S."/>
            <person name="Henrissat B."/>
            <person name="Burton K.S."/>
            <person name="Kerrigan R.W."/>
            <person name="Challen M.P."/>
            <person name="Grigoriev I.V."/>
            <person name="Martin F."/>
        </authorList>
    </citation>
    <scope>NUCLEOTIDE SEQUENCE [LARGE SCALE GENOMIC DNA]</scope>
    <source>
        <strain evidence="4">JB137-S8 / ATCC MYA-4627 / FGSC 10392</strain>
    </source>
</reference>
<feature type="compositionally biased region" description="Polar residues" evidence="1">
    <location>
        <begin position="48"/>
        <end position="64"/>
    </location>
</feature>
<keyword evidence="4" id="KW-1185">Reference proteome</keyword>
<keyword evidence="2" id="KW-0812">Transmembrane</keyword>
<feature type="compositionally biased region" description="Acidic residues" evidence="1">
    <location>
        <begin position="67"/>
        <end position="77"/>
    </location>
</feature>
<keyword evidence="2" id="KW-1133">Transmembrane helix</keyword>
<feature type="region of interest" description="Disordered" evidence="1">
    <location>
        <begin position="1"/>
        <end position="92"/>
    </location>
</feature>
<organism evidence="3 4">
    <name type="scientific">Agaricus bisporus var. burnettii (strain JB137-S8 / ATCC MYA-4627 / FGSC 10392)</name>
    <name type="common">White button mushroom</name>
    <dbReference type="NCBI Taxonomy" id="597362"/>
    <lineage>
        <taxon>Eukaryota</taxon>
        <taxon>Fungi</taxon>
        <taxon>Dikarya</taxon>
        <taxon>Basidiomycota</taxon>
        <taxon>Agaricomycotina</taxon>
        <taxon>Agaricomycetes</taxon>
        <taxon>Agaricomycetidae</taxon>
        <taxon>Agaricales</taxon>
        <taxon>Agaricineae</taxon>
        <taxon>Agaricaceae</taxon>
        <taxon>Agaricus</taxon>
    </lineage>
</organism>
<gene>
    <name evidence="3" type="ORF">AGABI1DRAFT_96217</name>
</gene>
<dbReference type="GeneID" id="18832844"/>
<dbReference type="KEGG" id="abp:AGABI1DRAFT96217"/>
<dbReference type="Proteomes" id="UP000008493">
    <property type="component" value="Unassembled WGS sequence"/>
</dbReference>
<dbReference type="AlphaFoldDB" id="K5WS84"/>
<protein>
    <submittedName>
        <fullName evidence="3">Uncharacterized protein</fullName>
    </submittedName>
</protein>
<accession>K5WS84</accession>
<sequence length="226" mass="24539">SPIAGSAAPSMLSLLREATGSKHQSSEGAQDIQEVARPAGYLCEAEPPSQTLQLSEGGSTSQLLSFPEDDDSGNDIDTDSRWETGTAGTTETVNSMGAGAAAEFGYVEGAMKGNYPYRTCSTLRAVIKRLRPLREAAGDSRAGSKQFRRVMKEIIVRERRTSLYLLISIYLDILCFLPSLYFPSQYYSSTSVMVTQPVLYLCLRCNLSIRSKVVTFGKASLAHLAT</sequence>
<evidence type="ECO:0000256" key="1">
    <source>
        <dbReference type="SAM" id="MobiDB-lite"/>
    </source>
</evidence>
<dbReference type="OrthoDB" id="3060861at2759"/>
<feature type="non-terminal residue" evidence="3">
    <location>
        <position position="226"/>
    </location>
</feature>
<evidence type="ECO:0000313" key="3">
    <source>
        <dbReference type="EMBL" id="EKM73568.1"/>
    </source>
</evidence>
<keyword evidence="2" id="KW-0472">Membrane</keyword>
<evidence type="ECO:0000313" key="4">
    <source>
        <dbReference type="Proteomes" id="UP000008493"/>
    </source>
</evidence>
<dbReference type="RefSeq" id="XP_007335793.1">
    <property type="nucleotide sequence ID" value="XM_007335731.1"/>
</dbReference>
<name>K5WS84_AGABU</name>
<dbReference type="InParanoid" id="K5WS84"/>
<feature type="non-terminal residue" evidence="3">
    <location>
        <position position="1"/>
    </location>
</feature>
<feature type="transmembrane region" description="Helical" evidence="2">
    <location>
        <begin position="161"/>
        <end position="180"/>
    </location>
</feature>
<dbReference type="HOGENOM" id="CLU_1227306_0_0_1"/>